<evidence type="ECO:0000256" key="1">
    <source>
        <dbReference type="ARBA" id="ARBA00008635"/>
    </source>
</evidence>
<dbReference type="Gene3D" id="1.20.120.450">
    <property type="entry name" value="dinb family like domain"/>
    <property type="match status" value="1"/>
</dbReference>
<organism evidence="4 5">
    <name type="scientific">Paenibacillus cellulosilyticus</name>
    <dbReference type="NCBI Taxonomy" id="375489"/>
    <lineage>
        <taxon>Bacteria</taxon>
        <taxon>Bacillati</taxon>
        <taxon>Bacillota</taxon>
        <taxon>Bacilli</taxon>
        <taxon>Bacillales</taxon>
        <taxon>Paenibacillaceae</taxon>
        <taxon>Paenibacillus</taxon>
    </lineage>
</organism>
<sequence length="165" mass="19087">MIELLQQQYDWVKSARNNLFAFLEEIPPLLLHQALPSFGRGTILKTHIHVADSYRLWLGSFAFRLPPDHHQDISIDKIKRADVPFVRNLFAEVDDTVQRFLNATNDWSEPIVHPVFWQDEPHVASPLHLFTHVVTHEFHHKGQIVSMARQLGYPPPADDRLGGIF</sequence>
<dbReference type="Pfam" id="PF05163">
    <property type="entry name" value="DinB"/>
    <property type="match status" value="1"/>
</dbReference>
<evidence type="ECO:0000313" key="4">
    <source>
        <dbReference type="EMBL" id="PWV98674.1"/>
    </source>
</evidence>
<reference evidence="4 5" key="1">
    <citation type="submission" date="2018-05" db="EMBL/GenBank/DDBJ databases">
        <title>Genomic Encyclopedia of Type Strains, Phase III (KMG-III): the genomes of soil and plant-associated and newly described type strains.</title>
        <authorList>
            <person name="Whitman W."/>
        </authorList>
    </citation>
    <scope>NUCLEOTIDE SEQUENCE [LARGE SCALE GENOMIC DNA]</scope>
    <source>
        <strain evidence="4 5">CECT 5696</strain>
    </source>
</reference>
<feature type="binding site" evidence="3">
    <location>
        <position position="140"/>
    </location>
    <ligand>
        <name>a divalent metal cation</name>
        <dbReference type="ChEBI" id="CHEBI:60240"/>
    </ligand>
</feature>
<dbReference type="PANTHER" id="PTHR37302">
    <property type="entry name" value="SLR1116 PROTEIN"/>
    <property type="match status" value="1"/>
</dbReference>
<dbReference type="RefSeq" id="WP_110045461.1">
    <property type="nucleotide sequence ID" value="NZ_CP054612.1"/>
</dbReference>
<protein>
    <submittedName>
        <fullName evidence="4">Putative damage-inducible protein DinB</fullName>
    </submittedName>
</protein>
<dbReference type="Proteomes" id="UP000246635">
    <property type="component" value="Unassembled WGS sequence"/>
</dbReference>
<comment type="similarity">
    <text evidence="1">Belongs to the DinB family.</text>
</comment>
<dbReference type="PANTHER" id="PTHR37302:SF3">
    <property type="entry name" value="DAMAGE-INDUCIBLE PROTEIN DINB"/>
    <property type="match status" value="1"/>
</dbReference>
<dbReference type="InterPro" id="IPR034660">
    <property type="entry name" value="DinB/YfiT-like"/>
</dbReference>
<evidence type="ECO:0000256" key="3">
    <source>
        <dbReference type="PIRSR" id="PIRSR607837-1"/>
    </source>
</evidence>
<accession>A0A2V2YZB9</accession>
<proteinExistence type="inferred from homology"/>
<dbReference type="InterPro" id="IPR007837">
    <property type="entry name" value="DinB"/>
</dbReference>
<evidence type="ECO:0000313" key="5">
    <source>
        <dbReference type="Proteomes" id="UP000246635"/>
    </source>
</evidence>
<feature type="binding site" evidence="3">
    <location>
        <position position="49"/>
    </location>
    <ligand>
        <name>a divalent metal cation</name>
        <dbReference type="ChEBI" id="CHEBI:60240"/>
    </ligand>
</feature>
<dbReference type="SUPFAM" id="SSF109854">
    <property type="entry name" value="DinB/YfiT-like putative metalloenzymes"/>
    <property type="match status" value="1"/>
</dbReference>
<evidence type="ECO:0000256" key="2">
    <source>
        <dbReference type="ARBA" id="ARBA00022723"/>
    </source>
</evidence>
<dbReference type="GO" id="GO:0046872">
    <property type="term" value="F:metal ion binding"/>
    <property type="evidence" value="ECO:0007669"/>
    <property type="project" value="UniProtKB-KW"/>
</dbReference>
<gene>
    <name evidence="4" type="ORF">DFQ01_11673</name>
</gene>
<dbReference type="AlphaFoldDB" id="A0A2V2YZB9"/>
<feature type="binding site" evidence="3">
    <location>
        <position position="136"/>
    </location>
    <ligand>
        <name>a divalent metal cation</name>
        <dbReference type="ChEBI" id="CHEBI:60240"/>
    </ligand>
</feature>
<keyword evidence="2 3" id="KW-0479">Metal-binding</keyword>
<keyword evidence="5" id="KW-1185">Reference proteome</keyword>
<dbReference type="EMBL" id="QGTQ01000016">
    <property type="protein sequence ID" value="PWV98674.1"/>
    <property type="molecule type" value="Genomic_DNA"/>
</dbReference>
<dbReference type="OrthoDB" id="25666at2"/>
<name>A0A2V2YZB9_9BACL</name>
<comment type="caution">
    <text evidence="4">The sequence shown here is derived from an EMBL/GenBank/DDBJ whole genome shotgun (WGS) entry which is preliminary data.</text>
</comment>